<dbReference type="RefSeq" id="WP_160762165.1">
    <property type="nucleotide sequence ID" value="NZ_BAAADZ010000007.1"/>
</dbReference>
<evidence type="ECO:0000313" key="4">
    <source>
        <dbReference type="Proteomes" id="UP000548685"/>
    </source>
</evidence>
<evidence type="ECO:0000313" key="1">
    <source>
        <dbReference type="EMBL" id="MBB3777263.1"/>
    </source>
</evidence>
<dbReference type="OrthoDB" id="9782620at2"/>
<dbReference type="Proteomes" id="UP000430021">
    <property type="component" value="Unassembled WGS sequence"/>
</dbReference>
<comment type="caution">
    <text evidence="2">The sequence shown here is derived from an EMBL/GenBank/DDBJ whole genome shotgun (WGS) entry which is preliminary data.</text>
</comment>
<evidence type="ECO:0000313" key="2">
    <source>
        <dbReference type="EMBL" id="MXP40012.1"/>
    </source>
</evidence>
<dbReference type="Proteomes" id="UP000548685">
    <property type="component" value="Unassembled WGS sequence"/>
</dbReference>
<proteinExistence type="predicted"/>
<protein>
    <submittedName>
        <fullName evidence="2">Uncharacterized protein</fullName>
    </submittedName>
</protein>
<organism evidence="2 3">
    <name type="scientific">Erythrobacter ramosus</name>
    <dbReference type="NCBI Taxonomy" id="35811"/>
    <lineage>
        <taxon>Bacteria</taxon>
        <taxon>Pseudomonadati</taxon>
        <taxon>Pseudomonadota</taxon>
        <taxon>Alphaproteobacteria</taxon>
        <taxon>Sphingomonadales</taxon>
        <taxon>Erythrobacteraceae</taxon>
        <taxon>Erythrobacter/Porphyrobacter group</taxon>
        <taxon>Erythrobacter</taxon>
    </lineage>
</organism>
<evidence type="ECO:0000313" key="3">
    <source>
        <dbReference type="Proteomes" id="UP000430021"/>
    </source>
</evidence>
<dbReference type="AlphaFoldDB" id="A0A6I4UMC0"/>
<gene>
    <name evidence="1" type="ORF">FHS52_003260</name>
    <name evidence="2" type="ORF">GRI59_15505</name>
</gene>
<sequence>MAFPVRVKIRVPDTGLGKTLDCMADWLRVNVLAADYACHSVPGFVCSTAAFYFRNVETAQAFVSAFPDAGLADGVASPAYGTTR</sequence>
<reference evidence="1 4" key="2">
    <citation type="submission" date="2020-08" db="EMBL/GenBank/DDBJ databases">
        <title>Genomic Encyclopedia of Type Strains, Phase IV (KMG-IV): sequencing the most valuable type-strain genomes for metagenomic binning, comparative biology and taxonomic classification.</title>
        <authorList>
            <person name="Goeker M."/>
        </authorList>
    </citation>
    <scope>NUCLEOTIDE SEQUENCE [LARGE SCALE GENOMIC DNA]</scope>
    <source>
        <strain evidence="1 4">DSM 8510</strain>
    </source>
</reference>
<keyword evidence="4" id="KW-1185">Reference proteome</keyword>
<reference evidence="2 3" key="1">
    <citation type="submission" date="2019-12" db="EMBL/GenBank/DDBJ databases">
        <title>Genomic-based taxomic classification of the family Erythrobacteraceae.</title>
        <authorList>
            <person name="Xu L."/>
        </authorList>
    </citation>
    <scope>NUCLEOTIDE SEQUENCE [LARGE SCALE GENOMIC DNA]</scope>
    <source>
        <strain evidence="2 3">JCM 10282</strain>
    </source>
</reference>
<dbReference type="EMBL" id="WTYB01000008">
    <property type="protein sequence ID" value="MXP40012.1"/>
    <property type="molecule type" value="Genomic_DNA"/>
</dbReference>
<name>A0A6I4UMC0_9SPHN</name>
<dbReference type="EMBL" id="JACICE010000008">
    <property type="protein sequence ID" value="MBB3777263.1"/>
    <property type="molecule type" value="Genomic_DNA"/>
</dbReference>
<accession>A0A6I4UMC0</accession>